<name>A0ABW3CCU0_9ACTN</name>
<dbReference type="Proteomes" id="UP001597083">
    <property type="component" value="Unassembled WGS sequence"/>
</dbReference>
<dbReference type="InterPro" id="IPR057746">
    <property type="entry name" value="CpnT-like_N"/>
</dbReference>
<protein>
    <recommendedName>
        <fullName evidence="2">Outer membrane channel protein CpnT-like N-terminal domain-containing protein</fullName>
    </recommendedName>
</protein>
<keyword evidence="1" id="KW-1133">Transmembrane helix</keyword>
<feature type="non-terminal residue" evidence="3">
    <location>
        <position position="172"/>
    </location>
</feature>
<evidence type="ECO:0000259" key="2">
    <source>
        <dbReference type="Pfam" id="PF25547"/>
    </source>
</evidence>
<sequence length="172" mass="18361">VRDLIEELQTVASDVLGSLQGQAAEQFRLHWETWVTTDPQRLTKLAEACDMLAQTLNDGATDIEYAKYMFIAVLIITAIEIAMLIASAFATFGASTAAIPAVHATAQVSVRIIFQRLLSWLARNAILHGAVMGAVEGIGLDLLIQGIQVAQGNRDGINWSQAGQSALDGAIG</sequence>
<feature type="non-terminal residue" evidence="3">
    <location>
        <position position="1"/>
    </location>
</feature>
<reference evidence="4" key="1">
    <citation type="journal article" date="2019" name="Int. J. Syst. Evol. Microbiol.">
        <title>The Global Catalogue of Microorganisms (GCM) 10K type strain sequencing project: providing services to taxonomists for standard genome sequencing and annotation.</title>
        <authorList>
            <consortium name="The Broad Institute Genomics Platform"/>
            <consortium name="The Broad Institute Genome Sequencing Center for Infectious Disease"/>
            <person name="Wu L."/>
            <person name="Ma J."/>
        </authorList>
    </citation>
    <scope>NUCLEOTIDE SEQUENCE [LARGE SCALE GENOMIC DNA]</scope>
    <source>
        <strain evidence="4">JCM 31696</strain>
    </source>
</reference>
<feature type="transmembrane region" description="Helical" evidence="1">
    <location>
        <begin position="68"/>
        <end position="90"/>
    </location>
</feature>
<keyword evidence="1" id="KW-0812">Transmembrane</keyword>
<accession>A0ABW3CCU0</accession>
<proteinExistence type="predicted"/>
<feature type="domain" description="Outer membrane channel protein CpnT-like N-terminal" evidence="2">
    <location>
        <begin position="3"/>
        <end position="106"/>
    </location>
</feature>
<organism evidence="3 4">
    <name type="scientific">Actinomadura adrarensis</name>
    <dbReference type="NCBI Taxonomy" id="1819600"/>
    <lineage>
        <taxon>Bacteria</taxon>
        <taxon>Bacillati</taxon>
        <taxon>Actinomycetota</taxon>
        <taxon>Actinomycetes</taxon>
        <taxon>Streptosporangiales</taxon>
        <taxon>Thermomonosporaceae</taxon>
        <taxon>Actinomadura</taxon>
    </lineage>
</organism>
<dbReference type="Gene3D" id="1.10.287.1060">
    <property type="entry name" value="ESAT-6-like"/>
    <property type="match status" value="1"/>
</dbReference>
<keyword evidence="4" id="KW-1185">Reference proteome</keyword>
<dbReference type="Pfam" id="PF25547">
    <property type="entry name" value="WXG100_2"/>
    <property type="match status" value="1"/>
</dbReference>
<dbReference type="EMBL" id="JBHTIR010000480">
    <property type="protein sequence ID" value="MFD0851449.1"/>
    <property type="molecule type" value="Genomic_DNA"/>
</dbReference>
<gene>
    <name evidence="3" type="ORF">ACFQ07_04425</name>
</gene>
<comment type="caution">
    <text evidence="3">The sequence shown here is derived from an EMBL/GenBank/DDBJ whole genome shotgun (WGS) entry which is preliminary data.</text>
</comment>
<evidence type="ECO:0000256" key="1">
    <source>
        <dbReference type="SAM" id="Phobius"/>
    </source>
</evidence>
<evidence type="ECO:0000313" key="4">
    <source>
        <dbReference type="Proteomes" id="UP001597083"/>
    </source>
</evidence>
<evidence type="ECO:0000313" key="3">
    <source>
        <dbReference type="EMBL" id="MFD0851449.1"/>
    </source>
</evidence>
<keyword evidence="1" id="KW-0472">Membrane</keyword>